<feature type="region of interest" description="Disordered" evidence="1">
    <location>
        <begin position="1"/>
        <end position="28"/>
    </location>
</feature>
<accession>A0AAV7N0G2</accession>
<protein>
    <submittedName>
        <fullName evidence="2">Uncharacterized protein</fullName>
    </submittedName>
</protein>
<keyword evidence="3" id="KW-1185">Reference proteome</keyword>
<evidence type="ECO:0000313" key="2">
    <source>
        <dbReference type="EMBL" id="KAJ1108929.1"/>
    </source>
</evidence>
<comment type="caution">
    <text evidence="2">The sequence shown here is derived from an EMBL/GenBank/DDBJ whole genome shotgun (WGS) entry which is preliminary data.</text>
</comment>
<evidence type="ECO:0000313" key="3">
    <source>
        <dbReference type="Proteomes" id="UP001066276"/>
    </source>
</evidence>
<proteinExistence type="predicted"/>
<feature type="region of interest" description="Disordered" evidence="1">
    <location>
        <begin position="40"/>
        <end position="91"/>
    </location>
</feature>
<organism evidence="2 3">
    <name type="scientific">Pleurodeles waltl</name>
    <name type="common">Iberian ribbed newt</name>
    <dbReference type="NCBI Taxonomy" id="8319"/>
    <lineage>
        <taxon>Eukaryota</taxon>
        <taxon>Metazoa</taxon>
        <taxon>Chordata</taxon>
        <taxon>Craniata</taxon>
        <taxon>Vertebrata</taxon>
        <taxon>Euteleostomi</taxon>
        <taxon>Amphibia</taxon>
        <taxon>Batrachia</taxon>
        <taxon>Caudata</taxon>
        <taxon>Salamandroidea</taxon>
        <taxon>Salamandridae</taxon>
        <taxon>Pleurodelinae</taxon>
        <taxon>Pleurodeles</taxon>
    </lineage>
</organism>
<dbReference type="Proteomes" id="UP001066276">
    <property type="component" value="Chromosome 9"/>
</dbReference>
<reference evidence="2" key="1">
    <citation type="journal article" date="2022" name="bioRxiv">
        <title>Sequencing and chromosome-scale assembly of the giantPleurodeles waltlgenome.</title>
        <authorList>
            <person name="Brown T."/>
            <person name="Elewa A."/>
            <person name="Iarovenko S."/>
            <person name="Subramanian E."/>
            <person name="Araus A.J."/>
            <person name="Petzold A."/>
            <person name="Susuki M."/>
            <person name="Suzuki K.-i.T."/>
            <person name="Hayashi T."/>
            <person name="Toyoda A."/>
            <person name="Oliveira C."/>
            <person name="Osipova E."/>
            <person name="Leigh N.D."/>
            <person name="Simon A."/>
            <person name="Yun M.H."/>
        </authorList>
    </citation>
    <scope>NUCLEOTIDE SEQUENCE</scope>
    <source>
        <strain evidence="2">20211129_DDA</strain>
        <tissue evidence="2">Liver</tissue>
    </source>
</reference>
<gene>
    <name evidence="2" type="ORF">NDU88_006299</name>
</gene>
<dbReference type="EMBL" id="JANPWB010000013">
    <property type="protein sequence ID" value="KAJ1108929.1"/>
    <property type="molecule type" value="Genomic_DNA"/>
</dbReference>
<sequence length="200" mass="20734">MRVLRTWDPLPFSGPSAASGPLLSPRAPLRRGLIPSALGPALPLQSAAAPEPCPGRDSRQPTPDSGPSAHLDPGAGSQAGAVRPNPQVDSATLRGLSPTIVKLRWRPTSSFLLQYACCTAGSNTRSCWTARPLLRFGPTSVLPLGSQPVYSLGCAAVSLVSGPARPSSKGYLWVRLSSGFGQHPVSVAVAPAGPICTILW</sequence>
<name>A0AAV7N0G2_PLEWA</name>
<dbReference type="AlphaFoldDB" id="A0AAV7N0G2"/>
<evidence type="ECO:0000256" key="1">
    <source>
        <dbReference type="SAM" id="MobiDB-lite"/>
    </source>
</evidence>